<dbReference type="Pfam" id="PF19998">
    <property type="entry name" value="fvmX1"/>
    <property type="match status" value="1"/>
</dbReference>
<accession>A0A176RSR9</accession>
<dbReference type="Proteomes" id="UP000076962">
    <property type="component" value="Unassembled WGS sequence"/>
</dbReference>
<evidence type="ECO:0000313" key="3">
    <source>
        <dbReference type="Proteomes" id="UP000076962"/>
    </source>
</evidence>
<keyword evidence="3" id="KW-1185">Reference proteome</keyword>
<dbReference type="InterPro" id="IPR045480">
    <property type="entry name" value="fvmX1"/>
</dbReference>
<gene>
    <name evidence="2" type="ORF">THIOM_005615</name>
</gene>
<name>A0A176RSR9_9GAMM</name>
<comment type="caution">
    <text evidence="2">The sequence shown here is derived from an EMBL/GenBank/DDBJ whole genome shotgun (WGS) entry which is preliminary data.</text>
</comment>
<evidence type="ECO:0000259" key="1">
    <source>
        <dbReference type="Pfam" id="PF19998"/>
    </source>
</evidence>
<evidence type="ECO:0000313" key="2">
    <source>
        <dbReference type="EMBL" id="OAD18778.1"/>
    </source>
</evidence>
<dbReference type="EMBL" id="LUTY01003090">
    <property type="protein sequence ID" value="OAD18778.1"/>
    <property type="molecule type" value="Genomic_DNA"/>
</dbReference>
<feature type="domain" description="FtsH ternary system" evidence="1">
    <location>
        <begin position="20"/>
        <end position="68"/>
    </location>
</feature>
<protein>
    <recommendedName>
        <fullName evidence="1">FtsH ternary system domain-containing protein</fullName>
    </recommendedName>
</protein>
<dbReference type="AlphaFoldDB" id="A0A176RSR9"/>
<sequence length="69" mass="7548">MSATETAIRVIEWAMTGLRPPPRGDLQDTNKLVHPSEQLRVAMQTLTAVTSARMCFGSPPLDDDRPLGV</sequence>
<organism evidence="2 3">
    <name type="scientific">Candidatus Thiomargarita nelsonii</name>
    <dbReference type="NCBI Taxonomy" id="1003181"/>
    <lineage>
        <taxon>Bacteria</taxon>
        <taxon>Pseudomonadati</taxon>
        <taxon>Pseudomonadota</taxon>
        <taxon>Gammaproteobacteria</taxon>
        <taxon>Thiotrichales</taxon>
        <taxon>Thiotrichaceae</taxon>
        <taxon>Thiomargarita</taxon>
    </lineage>
</organism>
<reference evidence="2 3" key="1">
    <citation type="submission" date="2016-05" db="EMBL/GenBank/DDBJ databases">
        <title>Single-cell genome of chain-forming Candidatus Thiomargarita nelsonii and comparison to other large sulfur-oxidizing bacteria.</title>
        <authorList>
            <person name="Winkel M."/>
            <person name="Salman V."/>
            <person name="Woyke T."/>
            <person name="Schulz-Vogt H."/>
            <person name="Richter M."/>
            <person name="Flood B."/>
            <person name="Bailey J."/>
            <person name="Amann R."/>
            <person name="Mussmann M."/>
        </authorList>
    </citation>
    <scope>NUCLEOTIDE SEQUENCE [LARGE SCALE GENOMIC DNA]</scope>
    <source>
        <strain evidence="2 3">THI036</strain>
    </source>
</reference>
<proteinExistence type="predicted"/>
<feature type="non-terminal residue" evidence="2">
    <location>
        <position position="69"/>
    </location>
</feature>